<evidence type="ECO:0000313" key="3">
    <source>
        <dbReference type="EMBL" id="KAK1736241.1"/>
    </source>
</evidence>
<dbReference type="EMBL" id="JATAAI010000029">
    <property type="protein sequence ID" value="KAK1736241.1"/>
    <property type="molecule type" value="Genomic_DNA"/>
</dbReference>
<protein>
    <submittedName>
        <fullName evidence="3">Uncharacterized protein</fullName>
    </submittedName>
</protein>
<accession>A0AAD9D6R1</accession>
<sequence>MKIQIVFLSLFLAAAHARHEPKGKGLRGGDDRDLELVGSTVVPNGSSATINCGSGSQCCVTGTFKTINNVGSKTTTCQGSTLSNGSLGNCQSNSCSVSCDGVCNVVVKAGSGSAGDGGDGGYDNDGDYGYDNDDENDGDNEYDGGNGYSGYPGYPGYPGHSGYSGYPGNGWGQDEGEEDDYYDSELDTFMEVE</sequence>
<dbReference type="Proteomes" id="UP001224775">
    <property type="component" value="Unassembled WGS sequence"/>
</dbReference>
<organism evidence="3 4">
    <name type="scientific">Skeletonema marinoi</name>
    <dbReference type="NCBI Taxonomy" id="267567"/>
    <lineage>
        <taxon>Eukaryota</taxon>
        <taxon>Sar</taxon>
        <taxon>Stramenopiles</taxon>
        <taxon>Ochrophyta</taxon>
        <taxon>Bacillariophyta</taxon>
        <taxon>Coscinodiscophyceae</taxon>
        <taxon>Thalassiosirophycidae</taxon>
        <taxon>Thalassiosirales</taxon>
        <taxon>Skeletonemataceae</taxon>
        <taxon>Skeletonema</taxon>
        <taxon>Skeletonema marinoi-dohrnii complex</taxon>
    </lineage>
</organism>
<feature type="signal peptide" evidence="2">
    <location>
        <begin position="1"/>
        <end position="17"/>
    </location>
</feature>
<evidence type="ECO:0000256" key="2">
    <source>
        <dbReference type="SAM" id="SignalP"/>
    </source>
</evidence>
<keyword evidence="2" id="KW-0732">Signal</keyword>
<keyword evidence="4" id="KW-1185">Reference proteome</keyword>
<feature type="compositionally biased region" description="Acidic residues" evidence="1">
    <location>
        <begin position="174"/>
        <end position="193"/>
    </location>
</feature>
<feature type="chain" id="PRO_5042138481" evidence="2">
    <location>
        <begin position="18"/>
        <end position="193"/>
    </location>
</feature>
<feature type="compositionally biased region" description="Low complexity" evidence="1">
    <location>
        <begin position="151"/>
        <end position="164"/>
    </location>
</feature>
<reference evidence="3" key="1">
    <citation type="submission" date="2023-06" db="EMBL/GenBank/DDBJ databases">
        <title>Survivors Of The Sea: Transcriptome response of Skeletonema marinoi to long-term dormancy.</title>
        <authorList>
            <person name="Pinder M.I.M."/>
            <person name="Kourtchenko O."/>
            <person name="Robertson E.K."/>
            <person name="Larsson T."/>
            <person name="Maumus F."/>
            <person name="Osuna-Cruz C.M."/>
            <person name="Vancaester E."/>
            <person name="Stenow R."/>
            <person name="Vandepoele K."/>
            <person name="Ploug H."/>
            <person name="Bruchert V."/>
            <person name="Godhe A."/>
            <person name="Topel M."/>
        </authorList>
    </citation>
    <scope>NUCLEOTIDE SEQUENCE</scope>
    <source>
        <strain evidence="3">R05AC</strain>
    </source>
</reference>
<comment type="caution">
    <text evidence="3">The sequence shown here is derived from an EMBL/GenBank/DDBJ whole genome shotgun (WGS) entry which is preliminary data.</text>
</comment>
<proteinExistence type="predicted"/>
<name>A0AAD9D6R1_9STRA</name>
<evidence type="ECO:0000256" key="1">
    <source>
        <dbReference type="SAM" id="MobiDB-lite"/>
    </source>
</evidence>
<evidence type="ECO:0000313" key="4">
    <source>
        <dbReference type="Proteomes" id="UP001224775"/>
    </source>
</evidence>
<dbReference type="AlphaFoldDB" id="A0AAD9D6R1"/>
<feature type="region of interest" description="Disordered" evidence="1">
    <location>
        <begin position="114"/>
        <end position="193"/>
    </location>
</feature>
<feature type="compositionally biased region" description="Acidic residues" evidence="1">
    <location>
        <begin position="122"/>
        <end position="142"/>
    </location>
</feature>
<gene>
    <name evidence="3" type="ORF">QTG54_012841</name>
</gene>